<organism evidence="13 14">
    <name type="scientific">Eptatretus burgeri</name>
    <name type="common">Inshore hagfish</name>
    <dbReference type="NCBI Taxonomy" id="7764"/>
    <lineage>
        <taxon>Eukaryota</taxon>
        <taxon>Metazoa</taxon>
        <taxon>Chordata</taxon>
        <taxon>Craniata</taxon>
        <taxon>Vertebrata</taxon>
        <taxon>Cyclostomata</taxon>
        <taxon>Myxini</taxon>
        <taxon>Myxiniformes</taxon>
        <taxon>Myxinidae</taxon>
        <taxon>Eptatretinae</taxon>
        <taxon>Eptatretus</taxon>
    </lineage>
</organism>
<dbReference type="Proteomes" id="UP000694388">
    <property type="component" value="Unplaced"/>
</dbReference>
<evidence type="ECO:0000256" key="1">
    <source>
        <dbReference type="ARBA" id="ARBA00004651"/>
    </source>
</evidence>
<evidence type="ECO:0008006" key="15">
    <source>
        <dbReference type="Google" id="ProtNLM"/>
    </source>
</evidence>
<feature type="transmembrane region" description="Helical" evidence="12">
    <location>
        <begin position="12"/>
        <end position="30"/>
    </location>
</feature>
<dbReference type="GO" id="GO:0015293">
    <property type="term" value="F:symporter activity"/>
    <property type="evidence" value="ECO:0007669"/>
    <property type="project" value="TreeGrafter"/>
</dbReference>
<comment type="subcellular location">
    <subcellularLocation>
        <location evidence="1">Cell membrane</location>
        <topology evidence="1">Multi-pass membrane protein</topology>
    </subcellularLocation>
</comment>
<feature type="transmembrane region" description="Helical" evidence="12">
    <location>
        <begin position="437"/>
        <end position="459"/>
    </location>
</feature>
<proteinExistence type="inferred from homology"/>
<dbReference type="GeneTree" id="ENSGT00940000155731"/>
<dbReference type="Ensembl" id="ENSEBUT00000012313.1">
    <property type="protein sequence ID" value="ENSEBUP00000011738.1"/>
    <property type="gene ID" value="ENSEBUG00000007516.1"/>
</dbReference>
<evidence type="ECO:0000256" key="4">
    <source>
        <dbReference type="ARBA" id="ARBA00022475"/>
    </source>
</evidence>
<evidence type="ECO:0000313" key="13">
    <source>
        <dbReference type="Ensembl" id="ENSEBUP00000011767.1"/>
    </source>
</evidence>
<feature type="transmembrane region" description="Helical" evidence="12">
    <location>
        <begin position="519"/>
        <end position="542"/>
    </location>
</feature>
<feature type="transmembrane region" description="Helical" evidence="12">
    <location>
        <begin position="336"/>
        <end position="359"/>
    </location>
</feature>
<dbReference type="Gene3D" id="1.20.1730.10">
    <property type="entry name" value="Sodium/glucose cotransporter"/>
    <property type="match status" value="1"/>
</dbReference>
<dbReference type="PANTHER" id="PTHR42985">
    <property type="entry name" value="SODIUM-COUPLED MONOCARBOXYLATE TRANSPORTER"/>
    <property type="match status" value="1"/>
</dbReference>
<dbReference type="PROSITE" id="PS50283">
    <property type="entry name" value="NA_SOLUT_SYMP_3"/>
    <property type="match status" value="1"/>
</dbReference>
<feature type="transmembrane region" description="Helical" evidence="12">
    <location>
        <begin position="408"/>
        <end position="430"/>
    </location>
</feature>
<feature type="transmembrane region" description="Helical" evidence="12">
    <location>
        <begin position="81"/>
        <end position="104"/>
    </location>
</feature>
<comment type="similarity">
    <text evidence="2 11">Belongs to the sodium:solute symporter (SSF) (TC 2.A.21) family.</text>
</comment>
<keyword evidence="10" id="KW-0739">Sodium transport</keyword>
<evidence type="ECO:0000256" key="2">
    <source>
        <dbReference type="ARBA" id="ARBA00006434"/>
    </source>
</evidence>
<keyword evidence="5 12" id="KW-0812">Transmembrane</keyword>
<feature type="transmembrane region" description="Helical" evidence="12">
    <location>
        <begin position="237"/>
        <end position="255"/>
    </location>
</feature>
<evidence type="ECO:0000256" key="11">
    <source>
        <dbReference type="RuleBase" id="RU362091"/>
    </source>
</evidence>
<feature type="transmembrane region" description="Helical" evidence="12">
    <location>
        <begin position="276"/>
        <end position="299"/>
    </location>
</feature>
<dbReference type="Ensembl" id="ENSEBUT00000012342.1">
    <property type="protein sequence ID" value="ENSEBUP00000011767.1"/>
    <property type="gene ID" value="ENSEBUG00000007516.1"/>
</dbReference>
<feature type="transmembrane region" description="Helical" evidence="12">
    <location>
        <begin position="186"/>
        <end position="204"/>
    </location>
</feature>
<dbReference type="OMA" id="AWTWPAT"/>
<keyword evidence="8" id="KW-0406">Ion transport</keyword>
<accession>A0A8C4Q8X4</accession>
<evidence type="ECO:0000256" key="10">
    <source>
        <dbReference type="ARBA" id="ARBA00023201"/>
    </source>
</evidence>
<evidence type="ECO:0000313" key="14">
    <source>
        <dbReference type="Proteomes" id="UP000694388"/>
    </source>
</evidence>
<name>A0A8C4Q8X4_EPTBU</name>
<keyword evidence="9 12" id="KW-0472">Membrane</keyword>
<feature type="transmembrane region" description="Helical" evidence="12">
    <location>
        <begin position="50"/>
        <end position="69"/>
    </location>
</feature>
<dbReference type="NCBIfam" id="TIGR00813">
    <property type="entry name" value="sss"/>
    <property type="match status" value="1"/>
</dbReference>
<keyword evidence="6 12" id="KW-1133">Transmembrane helix</keyword>
<keyword evidence="4" id="KW-1003">Cell membrane</keyword>
<dbReference type="InterPro" id="IPR001734">
    <property type="entry name" value="Na/solute_symporter"/>
</dbReference>
<feature type="transmembrane region" description="Helical" evidence="12">
    <location>
        <begin position="125"/>
        <end position="144"/>
    </location>
</feature>
<evidence type="ECO:0000256" key="7">
    <source>
        <dbReference type="ARBA" id="ARBA00023053"/>
    </source>
</evidence>
<dbReference type="PANTHER" id="PTHR42985:SF2">
    <property type="entry name" value="SODIUM-DEPENDENT MULTIVITAMIN TRANSPORTER"/>
    <property type="match status" value="1"/>
</dbReference>
<keyword evidence="7" id="KW-0915">Sodium</keyword>
<reference evidence="13" key="1">
    <citation type="submission" date="2025-05" db="UniProtKB">
        <authorList>
            <consortium name="Ensembl"/>
        </authorList>
    </citation>
    <scope>IDENTIFICATION</scope>
</reference>
<dbReference type="InterPro" id="IPR038377">
    <property type="entry name" value="Na/Glc_symporter_sf"/>
</dbReference>
<protein>
    <recommendedName>
        <fullName evidence="15">Sodium-dependent multivitamin transporter</fullName>
    </recommendedName>
</protein>
<feature type="transmembrane region" description="Helical" evidence="12">
    <location>
        <begin position="379"/>
        <end position="402"/>
    </location>
</feature>
<dbReference type="GO" id="GO:0006814">
    <property type="term" value="P:sodium ion transport"/>
    <property type="evidence" value="ECO:0007669"/>
    <property type="project" value="UniProtKB-KW"/>
</dbReference>
<sequence length="633" mass="69108">MTKLRFSLVDYIVFVVMLCISSAIGVYHALSGGRQRTTTDFLLADRRMRALPLALSLLATFQSAVAILGAPAEIYNNGTEYWLLGCSYFLGLLIPAHIFVPVFYRLHITSAYQYLELRFNQTVRLAGTSVFIFQMVVYMGVVLYTPALALNAVTGLNVWLSVVLLGGVCTIYTTMGGLRAVVWTDVFQTFVMVSGLLSVIIVGANEVGGIGRVWDLAIEGGRISPVDMNPDPFVRHTFWTLSVGGMFMMLSLYGVNQAQVQRYLSSRSLREAQIACYVVFPCQQVMLALTSLVGLVMFARYGECNPLVMHKVESNDQMVLYFVMDVLHNFPGLPGLFVACIFSGALSTISSAFNALATVTMEDFIRPCHRDMTEERATLLSKVLAFGYGLLCLVIAFIASYMGSVLQAAISIFGMLGGPLLGLFCAGMFFPWTNPLGALSGLLVGLVVALWLGIGSIMYQASLPTIQPDISLLCPNVTTSTPLNYTSGFTSTAPPLINSTDVAPSDGAVGLAKFYNLSYLWYAGFNGSVVVVVAVLISFLTGPMHAQDVDPATIFPLLYYLLFFLPKCCRQRLACGVSISDEEVQDAKRSVEWFSEKRLQERNGVVLNAILPLDERAEKNVSNGAVVLSESRL</sequence>
<evidence type="ECO:0000256" key="6">
    <source>
        <dbReference type="ARBA" id="ARBA00022989"/>
    </source>
</evidence>
<keyword evidence="3" id="KW-0813">Transport</keyword>
<dbReference type="AlphaFoldDB" id="A0A8C4Q8X4"/>
<keyword evidence="14" id="KW-1185">Reference proteome</keyword>
<dbReference type="Ensembl" id="ENSEBUT00000012366.1">
    <property type="protein sequence ID" value="ENSEBUP00000011790.1"/>
    <property type="gene ID" value="ENSEBUG00000007516.1"/>
</dbReference>
<evidence type="ECO:0000256" key="12">
    <source>
        <dbReference type="SAM" id="Phobius"/>
    </source>
</evidence>
<feature type="transmembrane region" description="Helical" evidence="12">
    <location>
        <begin position="156"/>
        <end position="174"/>
    </location>
</feature>
<evidence type="ECO:0000256" key="5">
    <source>
        <dbReference type="ARBA" id="ARBA00022692"/>
    </source>
</evidence>
<evidence type="ECO:0000256" key="8">
    <source>
        <dbReference type="ARBA" id="ARBA00023065"/>
    </source>
</evidence>
<dbReference type="GO" id="GO:0005886">
    <property type="term" value="C:plasma membrane"/>
    <property type="evidence" value="ECO:0007669"/>
    <property type="project" value="UniProtKB-SubCell"/>
</dbReference>
<dbReference type="Pfam" id="PF00474">
    <property type="entry name" value="SSF"/>
    <property type="match status" value="1"/>
</dbReference>
<evidence type="ECO:0000256" key="3">
    <source>
        <dbReference type="ARBA" id="ARBA00022448"/>
    </source>
</evidence>
<evidence type="ECO:0000256" key="9">
    <source>
        <dbReference type="ARBA" id="ARBA00023136"/>
    </source>
</evidence>
<dbReference type="InterPro" id="IPR051163">
    <property type="entry name" value="Sodium:Solute_Symporter_SSF"/>
</dbReference>